<dbReference type="PANTHER" id="PTHR43687">
    <property type="entry name" value="ADENYLYLSULFATE REDUCTASE, BETA SUBUNIT"/>
    <property type="match status" value="1"/>
</dbReference>
<dbReference type="Proteomes" id="UP000885863">
    <property type="component" value="Unassembled WGS sequence"/>
</dbReference>
<dbReference type="InterPro" id="IPR017900">
    <property type="entry name" value="4Fe4S_Fe_S_CS"/>
</dbReference>
<keyword evidence="1" id="KW-0004">4Fe-4S</keyword>
<evidence type="ECO:0000256" key="3">
    <source>
        <dbReference type="ARBA" id="ARBA00023004"/>
    </source>
</evidence>
<dbReference type="Gene3D" id="3.30.70.20">
    <property type="match status" value="1"/>
</dbReference>
<reference evidence="6" key="1">
    <citation type="journal article" date="2020" name="mSystems">
        <title>Genome- and Community-Level Interaction Insights into Carbon Utilization and Element Cycling Functions of Hydrothermarchaeota in Hydrothermal Sediment.</title>
        <authorList>
            <person name="Zhou Z."/>
            <person name="Liu Y."/>
            <person name="Xu W."/>
            <person name="Pan J."/>
            <person name="Luo Z.H."/>
            <person name="Li M."/>
        </authorList>
    </citation>
    <scope>NUCLEOTIDE SEQUENCE [LARGE SCALE GENOMIC DNA]</scope>
    <source>
        <strain evidence="6">HyVt-185</strain>
    </source>
</reference>
<evidence type="ECO:0000313" key="6">
    <source>
        <dbReference type="EMBL" id="HDM36555.1"/>
    </source>
</evidence>
<evidence type="ECO:0000256" key="1">
    <source>
        <dbReference type="ARBA" id="ARBA00022485"/>
    </source>
</evidence>
<keyword evidence="4" id="KW-0411">Iron-sulfur</keyword>
<dbReference type="GO" id="GO:0046872">
    <property type="term" value="F:metal ion binding"/>
    <property type="evidence" value="ECO:0007669"/>
    <property type="project" value="UniProtKB-KW"/>
</dbReference>
<dbReference type="InterPro" id="IPR018449">
    <property type="entry name" value="NIL_domain"/>
</dbReference>
<dbReference type="Pfam" id="PF09383">
    <property type="entry name" value="NIL"/>
    <property type="match status" value="1"/>
</dbReference>
<dbReference type="InterPro" id="IPR017896">
    <property type="entry name" value="4Fe4S_Fe-S-bd"/>
</dbReference>
<gene>
    <name evidence="6" type="ORF">ENG09_04815</name>
</gene>
<dbReference type="Pfam" id="PF13237">
    <property type="entry name" value="Fer4_10"/>
    <property type="match status" value="1"/>
</dbReference>
<dbReference type="SMART" id="SM00930">
    <property type="entry name" value="NIL"/>
    <property type="match status" value="1"/>
</dbReference>
<organism evidence="6">
    <name type="scientific">Candidatus Syntropharchaeum butanivorans</name>
    <dbReference type="NCBI Taxonomy" id="1839936"/>
    <lineage>
        <taxon>Archaea</taxon>
        <taxon>Methanobacteriati</taxon>
        <taxon>Methanobacteriota</taxon>
        <taxon>Stenosarchaea group</taxon>
        <taxon>Methanomicrobia</taxon>
        <taxon>Methanosarcinales</taxon>
        <taxon>ANME-2 cluster</taxon>
        <taxon>Candidatus Syntropharchaeum</taxon>
    </lineage>
</organism>
<dbReference type="EMBL" id="DQZR01000205">
    <property type="protein sequence ID" value="HDM36555.1"/>
    <property type="molecule type" value="Genomic_DNA"/>
</dbReference>
<accession>A0A7C0X0Q8</accession>
<dbReference type="PROSITE" id="PS51379">
    <property type="entry name" value="4FE4S_FER_2"/>
    <property type="match status" value="2"/>
</dbReference>
<dbReference type="SUPFAM" id="SSF54862">
    <property type="entry name" value="4Fe-4S ferredoxins"/>
    <property type="match status" value="1"/>
</dbReference>
<dbReference type="PANTHER" id="PTHR43687:SF1">
    <property type="entry name" value="FERREDOXIN III"/>
    <property type="match status" value="1"/>
</dbReference>
<feature type="domain" description="4Fe-4S ferredoxin-type" evidence="5">
    <location>
        <begin position="100"/>
        <end position="129"/>
    </location>
</feature>
<evidence type="ECO:0000256" key="4">
    <source>
        <dbReference type="ARBA" id="ARBA00023014"/>
    </source>
</evidence>
<evidence type="ECO:0000256" key="2">
    <source>
        <dbReference type="ARBA" id="ARBA00022723"/>
    </source>
</evidence>
<keyword evidence="2" id="KW-0479">Metal-binding</keyword>
<dbReference type="SUPFAM" id="SSF55021">
    <property type="entry name" value="ACT-like"/>
    <property type="match status" value="1"/>
</dbReference>
<feature type="domain" description="4Fe-4S ferredoxin-type" evidence="5">
    <location>
        <begin position="69"/>
        <end position="99"/>
    </location>
</feature>
<dbReference type="GO" id="GO:0016491">
    <property type="term" value="F:oxidoreductase activity"/>
    <property type="evidence" value="ECO:0007669"/>
    <property type="project" value="UniProtKB-ARBA"/>
</dbReference>
<evidence type="ECO:0000259" key="5">
    <source>
        <dbReference type="PROSITE" id="PS51379"/>
    </source>
</evidence>
<keyword evidence="3" id="KW-0408">Iron</keyword>
<proteinExistence type="predicted"/>
<dbReference type="PROSITE" id="PS00198">
    <property type="entry name" value="4FE4S_FER_1"/>
    <property type="match status" value="1"/>
</dbReference>
<sequence>MKVRLVYTPSAIQEPLIAEIILATRAKININRADIGAVSGEMIIDIPEDKYNQVVRMFRDKGLKVSLLHRPIVRDDNRCVMCGVCTSICPIGAFKIEKDWSVTFEPEKCIQCGVCVSACPTSALELSEGEI</sequence>
<dbReference type="InterPro" id="IPR045865">
    <property type="entry name" value="ACT-like_dom_sf"/>
</dbReference>
<dbReference type="GO" id="GO:0051539">
    <property type="term" value="F:4 iron, 4 sulfur cluster binding"/>
    <property type="evidence" value="ECO:0007669"/>
    <property type="project" value="UniProtKB-KW"/>
</dbReference>
<dbReference type="AlphaFoldDB" id="A0A7C0X0Q8"/>
<comment type="caution">
    <text evidence="6">The sequence shown here is derived from an EMBL/GenBank/DDBJ whole genome shotgun (WGS) entry which is preliminary data.</text>
</comment>
<name>A0A7C0X0Q8_9EURY</name>
<protein>
    <submittedName>
        <fullName evidence="6">4Fe-4S dicluster domain-containing protein</fullName>
    </submittedName>
</protein>
<dbReference type="InterPro" id="IPR050572">
    <property type="entry name" value="Fe-S_Ferredoxin"/>
</dbReference>
<dbReference type="Gene3D" id="3.30.70.260">
    <property type="match status" value="1"/>
</dbReference>